<dbReference type="InterPro" id="IPR036163">
    <property type="entry name" value="HMA_dom_sf"/>
</dbReference>
<protein>
    <submittedName>
        <fullName evidence="3">Heavy metal transport/detoxification protein</fullName>
    </submittedName>
</protein>
<evidence type="ECO:0000313" key="3">
    <source>
        <dbReference type="EMBL" id="ORC24977.1"/>
    </source>
</evidence>
<dbReference type="Gene3D" id="3.30.70.100">
    <property type="match status" value="1"/>
</dbReference>
<dbReference type="EMBL" id="LXWF01000002">
    <property type="protein sequence ID" value="ORC24977.1"/>
    <property type="molecule type" value="Genomic_DNA"/>
</dbReference>
<proteinExistence type="predicted"/>
<sequence>MSDTRSITLRSDEFSCPSCVKKIENKLGGLPGVENAVVKFSSGRILVDYDAAQVTVPQLVDAVAEVGYTARPSSI</sequence>
<dbReference type="OrthoDB" id="8687281at2"/>
<dbReference type="FunFam" id="3.30.70.100:FF:000001">
    <property type="entry name" value="ATPase copper transporting beta"/>
    <property type="match status" value="1"/>
</dbReference>
<reference evidence="3 4" key="1">
    <citation type="submission" date="2016-05" db="EMBL/GenBank/DDBJ databases">
        <title>Draft genome sequence of a porcine commensal Rothia nasimurium.</title>
        <authorList>
            <person name="Gaiser R.A."/>
            <person name="Van Baarlen P."/>
            <person name="Wells J.M."/>
        </authorList>
    </citation>
    <scope>NUCLEOTIDE SEQUENCE [LARGE SCALE GENOMIC DNA]</scope>
    <source>
        <strain evidence="3 4">PT-32</strain>
    </source>
</reference>
<dbReference type="RefSeq" id="WP_083090618.1">
    <property type="nucleotide sequence ID" value="NZ_LXWF01000002.1"/>
</dbReference>
<gene>
    <name evidence="3" type="ORF">A7979_09090</name>
</gene>
<dbReference type="CDD" id="cd00371">
    <property type="entry name" value="HMA"/>
    <property type="match status" value="1"/>
</dbReference>
<evidence type="ECO:0000256" key="1">
    <source>
        <dbReference type="ARBA" id="ARBA00022723"/>
    </source>
</evidence>
<dbReference type="AlphaFoldDB" id="A0A1Y1RSF5"/>
<dbReference type="PROSITE" id="PS50846">
    <property type="entry name" value="HMA_2"/>
    <property type="match status" value="1"/>
</dbReference>
<comment type="caution">
    <text evidence="3">The sequence shown here is derived from an EMBL/GenBank/DDBJ whole genome shotgun (WGS) entry which is preliminary data.</text>
</comment>
<dbReference type="GO" id="GO:0046872">
    <property type="term" value="F:metal ion binding"/>
    <property type="evidence" value="ECO:0007669"/>
    <property type="project" value="UniProtKB-KW"/>
</dbReference>
<evidence type="ECO:0000313" key="4">
    <source>
        <dbReference type="Proteomes" id="UP000192359"/>
    </source>
</evidence>
<dbReference type="Pfam" id="PF00403">
    <property type="entry name" value="HMA"/>
    <property type="match status" value="1"/>
</dbReference>
<evidence type="ECO:0000259" key="2">
    <source>
        <dbReference type="PROSITE" id="PS50846"/>
    </source>
</evidence>
<dbReference type="InterPro" id="IPR017969">
    <property type="entry name" value="Heavy-metal-associated_CS"/>
</dbReference>
<keyword evidence="4" id="KW-1185">Reference proteome</keyword>
<dbReference type="SUPFAM" id="SSF55008">
    <property type="entry name" value="HMA, heavy metal-associated domain"/>
    <property type="match status" value="1"/>
</dbReference>
<name>A0A1Y1RSF5_9MICC</name>
<keyword evidence="1" id="KW-0479">Metal-binding</keyword>
<dbReference type="InterPro" id="IPR006121">
    <property type="entry name" value="HMA_dom"/>
</dbReference>
<dbReference type="Proteomes" id="UP000192359">
    <property type="component" value="Unassembled WGS sequence"/>
</dbReference>
<accession>A0A1Y1RSF5</accession>
<organism evidence="3 4">
    <name type="scientific">Rothia nasimurium</name>
    <dbReference type="NCBI Taxonomy" id="85336"/>
    <lineage>
        <taxon>Bacteria</taxon>
        <taxon>Bacillati</taxon>
        <taxon>Actinomycetota</taxon>
        <taxon>Actinomycetes</taxon>
        <taxon>Micrococcales</taxon>
        <taxon>Micrococcaceae</taxon>
        <taxon>Rothia</taxon>
    </lineage>
</organism>
<feature type="domain" description="HMA" evidence="2">
    <location>
        <begin position="5"/>
        <end position="71"/>
    </location>
</feature>
<dbReference type="PROSITE" id="PS01047">
    <property type="entry name" value="HMA_1"/>
    <property type="match status" value="1"/>
</dbReference>